<evidence type="ECO:0000313" key="1">
    <source>
        <dbReference type="EMBL" id="TWB92997.1"/>
    </source>
</evidence>
<keyword evidence="2" id="KW-1185">Reference proteome</keyword>
<dbReference type="EMBL" id="VITY01000011">
    <property type="protein sequence ID" value="TWB92997.1"/>
    <property type="molecule type" value="Genomic_DNA"/>
</dbReference>
<sequence>MTKALGTKEQKIMDYLHEHVFDPILVSPTASNSLKQGIRLTIIRMTERDAVGMVDYFWAALKGTPRSVGFAAKMKKEGFDRFEEKFEEFRDRFGNDFLSRS</sequence>
<accession>A0A560LCH0</accession>
<reference evidence="1 2" key="1">
    <citation type="submission" date="2019-06" db="EMBL/GenBank/DDBJ databases">
        <title>Genomic Encyclopedia of Type Strains, Phase IV (KMG-V): Genome sequencing to study the core and pangenomes of soil and plant-associated prokaryotes.</title>
        <authorList>
            <person name="Whitman W."/>
        </authorList>
    </citation>
    <scope>NUCLEOTIDE SEQUENCE [LARGE SCALE GENOMIC DNA]</scope>
    <source>
        <strain evidence="1 2">BR 10355</strain>
    </source>
</reference>
<evidence type="ECO:0000313" key="2">
    <source>
        <dbReference type="Proteomes" id="UP000321304"/>
    </source>
</evidence>
<organism evidence="1 2">
    <name type="scientific">Bradyrhizobium macuxiense</name>
    <dbReference type="NCBI Taxonomy" id="1755647"/>
    <lineage>
        <taxon>Bacteria</taxon>
        <taxon>Pseudomonadati</taxon>
        <taxon>Pseudomonadota</taxon>
        <taxon>Alphaproteobacteria</taxon>
        <taxon>Hyphomicrobiales</taxon>
        <taxon>Nitrobacteraceae</taxon>
        <taxon>Bradyrhizobium</taxon>
    </lineage>
</organism>
<gene>
    <name evidence="1" type="ORF">FBZ93_11136</name>
</gene>
<proteinExistence type="predicted"/>
<name>A0A560LCH0_9BRAD</name>
<protein>
    <submittedName>
        <fullName evidence="1">Uncharacterized protein</fullName>
    </submittedName>
</protein>
<dbReference type="RefSeq" id="WP_146990037.1">
    <property type="nucleotide sequence ID" value="NZ_VITY01000011.1"/>
</dbReference>
<dbReference type="Proteomes" id="UP000321304">
    <property type="component" value="Unassembled WGS sequence"/>
</dbReference>
<comment type="caution">
    <text evidence="1">The sequence shown here is derived from an EMBL/GenBank/DDBJ whole genome shotgun (WGS) entry which is preliminary data.</text>
</comment>
<dbReference type="AlphaFoldDB" id="A0A560LCH0"/>
<dbReference type="OrthoDB" id="1798676at2"/>